<dbReference type="InterPro" id="IPR013766">
    <property type="entry name" value="Thioredoxin_domain"/>
</dbReference>
<dbReference type="CDD" id="cd00340">
    <property type="entry name" value="GSH_Peroxidase"/>
    <property type="match status" value="1"/>
</dbReference>
<evidence type="ECO:0000256" key="2">
    <source>
        <dbReference type="ARBA" id="ARBA00022559"/>
    </source>
</evidence>
<evidence type="ECO:0000313" key="6">
    <source>
        <dbReference type="EMBL" id="MCW9713849.1"/>
    </source>
</evidence>
<dbReference type="SUPFAM" id="SSF52833">
    <property type="entry name" value="Thioredoxin-like"/>
    <property type="match status" value="1"/>
</dbReference>
<dbReference type="PROSITE" id="PS51355">
    <property type="entry name" value="GLUTATHIONE_PEROXID_3"/>
    <property type="match status" value="1"/>
</dbReference>
<evidence type="ECO:0000256" key="1">
    <source>
        <dbReference type="ARBA" id="ARBA00006926"/>
    </source>
</evidence>
<evidence type="ECO:0000259" key="5">
    <source>
        <dbReference type="PROSITE" id="PS51352"/>
    </source>
</evidence>
<evidence type="ECO:0000313" key="7">
    <source>
        <dbReference type="Proteomes" id="UP001207337"/>
    </source>
</evidence>
<dbReference type="Pfam" id="PF00255">
    <property type="entry name" value="GSHPx"/>
    <property type="match status" value="1"/>
</dbReference>
<accession>A0ABT3Q146</accession>
<dbReference type="InterPro" id="IPR029759">
    <property type="entry name" value="GPX_AS"/>
</dbReference>
<sequence>MGENNTSVYEFEPTNIDGEVTPLQKYEGKVLLIVNTASECGFTPQYEGLQNIYEKYNDQGFEVLGFPANNFGGQEPGSDEEIKQFCNVNYDVGFPLFSKISVKGEDQHPLFKYLTTASNPDFTGEIKWNFEKFLIGKDGELVHRFRSDTKPESDEILKAIETSLDS</sequence>
<name>A0ABT3Q146_9BACT</name>
<dbReference type="PROSITE" id="PS51352">
    <property type="entry name" value="THIOREDOXIN_2"/>
    <property type="match status" value="1"/>
</dbReference>
<reference evidence="6 7" key="1">
    <citation type="submission" date="2021-11" db="EMBL/GenBank/DDBJ databases">
        <title>Aliifidinibius sp. nov., a new bacterium isolated from saline soil.</title>
        <authorList>
            <person name="Galisteo C."/>
            <person name="De La Haba R."/>
            <person name="Sanchez-Porro C."/>
            <person name="Ventosa A."/>
        </authorList>
    </citation>
    <scope>NUCLEOTIDE SEQUENCE [LARGE SCALE GENOMIC DNA]</scope>
    <source>
        <strain evidence="6 7">KACC 190600</strain>
    </source>
</reference>
<dbReference type="EMBL" id="JAJNDC010000003">
    <property type="protein sequence ID" value="MCW9713849.1"/>
    <property type="molecule type" value="Genomic_DNA"/>
</dbReference>
<evidence type="ECO:0000256" key="3">
    <source>
        <dbReference type="ARBA" id="ARBA00023002"/>
    </source>
</evidence>
<comment type="similarity">
    <text evidence="1 4">Belongs to the glutathione peroxidase family.</text>
</comment>
<keyword evidence="2 4" id="KW-0575">Peroxidase</keyword>
<dbReference type="PROSITE" id="PS00460">
    <property type="entry name" value="GLUTATHIONE_PEROXID_1"/>
    <property type="match status" value="1"/>
</dbReference>
<evidence type="ECO:0000256" key="4">
    <source>
        <dbReference type="RuleBase" id="RU000499"/>
    </source>
</evidence>
<dbReference type="PANTHER" id="PTHR11592:SF78">
    <property type="entry name" value="GLUTATHIONE PEROXIDASE"/>
    <property type="match status" value="1"/>
</dbReference>
<dbReference type="PIRSF" id="PIRSF000303">
    <property type="entry name" value="Glutathion_perox"/>
    <property type="match status" value="1"/>
</dbReference>
<proteinExistence type="inferred from homology"/>
<comment type="caution">
    <text evidence="6">The sequence shown here is derived from an EMBL/GenBank/DDBJ whole genome shotgun (WGS) entry which is preliminary data.</text>
</comment>
<organism evidence="6 7">
    <name type="scientific">Fodinibius salicampi</name>
    <dbReference type="NCBI Taxonomy" id="1920655"/>
    <lineage>
        <taxon>Bacteria</taxon>
        <taxon>Pseudomonadati</taxon>
        <taxon>Balneolota</taxon>
        <taxon>Balneolia</taxon>
        <taxon>Balneolales</taxon>
        <taxon>Balneolaceae</taxon>
        <taxon>Fodinibius</taxon>
    </lineage>
</organism>
<protein>
    <recommendedName>
        <fullName evidence="4">Glutathione peroxidase</fullName>
    </recommendedName>
</protein>
<dbReference type="InterPro" id="IPR000889">
    <property type="entry name" value="Glutathione_peroxidase"/>
</dbReference>
<dbReference type="Gene3D" id="3.40.30.10">
    <property type="entry name" value="Glutaredoxin"/>
    <property type="match status" value="1"/>
</dbReference>
<dbReference type="PRINTS" id="PR01011">
    <property type="entry name" value="GLUTPROXDASE"/>
</dbReference>
<gene>
    <name evidence="6" type="ORF">LQ318_13140</name>
</gene>
<feature type="domain" description="Thioredoxin" evidence="5">
    <location>
        <begin position="2"/>
        <end position="165"/>
    </location>
</feature>
<dbReference type="PANTHER" id="PTHR11592">
    <property type="entry name" value="GLUTATHIONE PEROXIDASE"/>
    <property type="match status" value="1"/>
</dbReference>
<dbReference type="InterPro" id="IPR036249">
    <property type="entry name" value="Thioredoxin-like_sf"/>
</dbReference>
<dbReference type="GO" id="GO:0004601">
    <property type="term" value="F:peroxidase activity"/>
    <property type="evidence" value="ECO:0007669"/>
    <property type="project" value="UniProtKB-KW"/>
</dbReference>
<dbReference type="Proteomes" id="UP001207337">
    <property type="component" value="Unassembled WGS sequence"/>
</dbReference>
<keyword evidence="7" id="KW-1185">Reference proteome</keyword>
<keyword evidence="3 4" id="KW-0560">Oxidoreductase</keyword>